<keyword evidence="2" id="KW-1185">Reference proteome</keyword>
<reference evidence="1 2" key="1">
    <citation type="journal article" date="2011" name="J. Bacteriol.">
        <title>Draft genome sequence of the anoxygenic filamentous phototrophic bacterium Oscillochloris trichoides subsp. DG-6.</title>
        <authorList>
            <person name="Kuznetsov B.B."/>
            <person name="Ivanovsky R.N."/>
            <person name="Keppen O.I."/>
            <person name="Sukhacheva M.V."/>
            <person name="Bumazhkin B.K."/>
            <person name="Patutina E.O."/>
            <person name="Beletsky A.V."/>
            <person name="Mardanov A.V."/>
            <person name="Baslerov R.V."/>
            <person name="Panteleeva A.N."/>
            <person name="Kolganova T.V."/>
            <person name="Ravin N.V."/>
            <person name="Skryabin K.G."/>
        </authorList>
    </citation>
    <scope>NUCLEOTIDE SEQUENCE [LARGE SCALE GENOMIC DNA]</scope>
    <source>
        <strain evidence="1 2">DG-6</strain>
    </source>
</reference>
<dbReference type="Proteomes" id="UP000054010">
    <property type="component" value="Unassembled WGS sequence"/>
</dbReference>
<dbReference type="InterPro" id="IPR038573">
    <property type="entry name" value="BrnT_sf"/>
</dbReference>
<evidence type="ECO:0008006" key="3">
    <source>
        <dbReference type="Google" id="ProtNLM"/>
    </source>
</evidence>
<sequence length="92" mass="11052">MQFEWDDAKNDINIRKHGIDFADVPVMFQSPMLVDLDDRTEYGEERWIGIGPFHMIIAVVIYTERGEHRIRIISARKATKYERQRYEQAYPY</sequence>
<dbReference type="HOGENOM" id="CLU_149290_2_0_0"/>
<dbReference type="EMBL" id="ADVR01000069">
    <property type="protein sequence ID" value="EFO80308.1"/>
    <property type="molecule type" value="Genomic_DNA"/>
</dbReference>
<dbReference type="Pfam" id="PF04365">
    <property type="entry name" value="BrnT_toxin"/>
    <property type="match status" value="1"/>
</dbReference>
<name>E1IES8_9CHLR</name>
<dbReference type="Gene3D" id="3.10.450.530">
    <property type="entry name" value="Ribonuclease toxin, BrnT, of type II toxin-antitoxin system"/>
    <property type="match status" value="1"/>
</dbReference>
<dbReference type="AlphaFoldDB" id="E1IES8"/>
<dbReference type="STRING" id="765420.OSCT_1829"/>
<dbReference type="InterPro" id="IPR007460">
    <property type="entry name" value="BrnT_toxin"/>
</dbReference>
<gene>
    <name evidence="1" type="ORF">OSCT_1829</name>
</gene>
<dbReference type="eggNOG" id="COG2929">
    <property type="taxonomic scope" value="Bacteria"/>
</dbReference>
<evidence type="ECO:0000313" key="2">
    <source>
        <dbReference type="Proteomes" id="UP000054010"/>
    </source>
</evidence>
<protein>
    <recommendedName>
        <fullName evidence="3">BrnT family toxin</fullName>
    </recommendedName>
</protein>
<dbReference type="OrthoDB" id="9802417at2"/>
<comment type="caution">
    <text evidence="1">The sequence shown here is derived from an EMBL/GenBank/DDBJ whole genome shotgun (WGS) entry which is preliminary data.</text>
</comment>
<proteinExistence type="predicted"/>
<organism evidence="1 2">
    <name type="scientific">Oscillochloris trichoides DG-6</name>
    <dbReference type="NCBI Taxonomy" id="765420"/>
    <lineage>
        <taxon>Bacteria</taxon>
        <taxon>Bacillati</taxon>
        <taxon>Chloroflexota</taxon>
        <taxon>Chloroflexia</taxon>
        <taxon>Chloroflexales</taxon>
        <taxon>Chloroflexineae</taxon>
        <taxon>Oscillochloridaceae</taxon>
        <taxon>Oscillochloris</taxon>
    </lineage>
</organism>
<evidence type="ECO:0000313" key="1">
    <source>
        <dbReference type="EMBL" id="EFO80308.1"/>
    </source>
</evidence>
<accession>E1IES8</accession>